<dbReference type="PANTHER" id="PTHR35807">
    <property type="entry name" value="TRANSCRIPTIONAL REGULATOR REDD-RELATED"/>
    <property type="match status" value="1"/>
</dbReference>
<feature type="repeat" description="TPR" evidence="5">
    <location>
        <begin position="819"/>
        <end position="852"/>
    </location>
</feature>
<dbReference type="Pfam" id="PF00486">
    <property type="entry name" value="Trans_reg_C"/>
    <property type="match status" value="1"/>
</dbReference>
<dbReference type="SMART" id="SM00862">
    <property type="entry name" value="Trans_reg_C"/>
    <property type="match status" value="1"/>
</dbReference>
<dbReference type="InterPro" id="IPR027417">
    <property type="entry name" value="P-loop_NTPase"/>
</dbReference>
<keyword evidence="9" id="KW-1185">Reference proteome</keyword>
<dbReference type="Proteomes" id="UP001500542">
    <property type="component" value="Unassembled WGS sequence"/>
</dbReference>
<dbReference type="InterPro" id="IPR016032">
    <property type="entry name" value="Sig_transdc_resp-reg_C-effctor"/>
</dbReference>
<protein>
    <submittedName>
        <fullName evidence="8">BTAD domain-containing putative transcriptional regulator</fullName>
    </submittedName>
</protein>
<proteinExistence type="inferred from homology"/>
<evidence type="ECO:0000313" key="9">
    <source>
        <dbReference type="Proteomes" id="UP001500542"/>
    </source>
</evidence>
<dbReference type="SUPFAM" id="SSF52540">
    <property type="entry name" value="P-loop containing nucleoside triphosphate hydrolases"/>
    <property type="match status" value="1"/>
</dbReference>
<dbReference type="Pfam" id="PF13424">
    <property type="entry name" value="TPR_12"/>
    <property type="match status" value="1"/>
</dbReference>
<evidence type="ECO:0000256" key="4">
    <source>
        <dbReference type="ARBA" id="ARBA00023163"/>
    </source>
</evidence>
<dbReference type="InterPro" id="IPR011990">
    <property type="entry name" value="TPR-like_helical_dom_sf"/>
</dbReference>
<organism evidence="8 9">
    <name type="scientific">Kribbella koreensis</name>
    <dbReference type="NCBI Taxonomy" id="57909"/>
    <lineage>
        <taxon>Bacteria</taxon>
        <taxon>Bacillati</taxon>
        <taxon>Actinomycetota</taxon>
        <taxon>Actinomycetes</taxon>
        <taxon>Propionibacteriales</taxon>
        <taxon>Kribbellaceae</taxon>
        <taxon>Kribbella</taxon>
    </lineage>
</organism>
<dbReference type="SMART" id="SM00382">
    <property type="entry name" value="AAA"/>
    <property type="match status" value="1"/>
</dbReference>
<evidence type="ECO:0000256" key="3">
    <source>
        <dbReference type="ARBA" id="ARBA00023125"/>
    </source>
</evidence>
<keyword evidence="3 6" id="KW-0238">DNA-binding</keyword>
<dbReference type="Pfam" id="PF03704">
    <property type="entry name" value="BTAD"/>
    <property type="match status" value="1"/>
</dbReference>
<dbReference type="RefSeq" id="WP_343983769.1">
    <property type="nucleotide sequence ID" value="NZ_BAAAHK010000024.1"/>
</dbReference>
<sequence length="906" mass="98907">MEFRLFGGVDVLSAGRLLDAGSPRQRLVLAALLVDPGRAVTIETLVDRVWDEDPPPAARNVLYAHLSRIRRILGPDIKVERRQTGYLLGIDPDQVDLHRFWQLADQASNPEYGAQDRASQLAKALELWQGIPLANLPGAWAAQVRDRWDRRRVDAIVQWAESELRLGNTATVIAELPDLIAVYPLVEPLEALLMRALHVAGRPAEALDRYALVQRRLVEELGADPGIELSEVHRSILRGELPVQPAARLAVPAQLPPDTFGFAGRVSHLRRLDGILANGAKGGIAVVSGTAGVGKTALALRWAHQARDRFPDGQIYLNLRGFDPGGTPVSPAEAVRTLLDAFAVEPERIPAGLEAQIGLYRSLVADRRVLIVLDNVADADQARPLLPGARECRVVVTSRNQLRGLLTADGAQPVTLDLLSISEARSLLAQRLGADRVSAEPAAVDEIITHCARLPLALSIVAARAVTYPEFSLEVLASELRAGLDEFAGADSATDVRVVFSWSYLRLSPEAARLFRLLGLHPGPDIGLPAVVSLAAEAPRQVRRLLGELCAAHLLTEHAPGRYTFHDLLRAYAAELALAEHPEPERREVSQRMLDHYVHTGYLADGLLNTRRDDDPTVLAEVTPGVAPECPSSYDEGLDWFTTELPVLLSVVRTATDPWQLVWTMTRFLAYRGLWQESLDALGVAVAAADRSGDQARQAFAYRYLGCAHIRLGQYDDARVQLQAALDRYSASGDTVGAAHTHRHFAWMLDRQAAHAEALEHAELALALFEAAGHRAGQARSLNAVGWFHAMVGDYVDALRNCELALELQTSLADRFGQAETLDSLGYVQLRLGRFAEAMDSYERGVALFQAVGDHYNQADTLASLGDVHHAAGDDESARIAWARAADVLERLGHPDADTLRARLAP</sequence>
<keyword evidence="2" id="KW-0805">Transcription regulation</keyword>
<evidence type="ECO:0000256" key="6">
    <source>
        <dbReference type="PROSITE-ProRule" id="PRU01091"/>
    </source>
</evidence>
<dbReference type="Gene3D" id="3.40.50.300">
    <property type="entry name" value="P-loop containing nucleotide triphosphate hydrolases"/>
    <property type="match status" value="1"/>
</dbReference>
<dbReference type="EMBL" id="BAAAHK010000024">
    <property type="protein sequence ID" value="GAA0962886.1"/>
    <property type="molecule type" value="Genomic_DNA"/>
</dbReference>
<evidence type="ECO:0000256" key="2">
    <source>
        <dbReference type="ARBA" id="ARBA00023015"/>
    </source>
</evidence>
<dbReference type="InterPro" id="IPR002182">
    <property type="entry name" value="NB-ARC"/>
</dbReference>
<dbReference type="SMART" id="SM01043">
    <property type="entry name" value="BTAD"/>
    <property type="match status" value="1"/>
</dbReference>
<dbReference type="InterPro" id="IPR051677">
    <property type="entry name" value="AfsR-DnrI-RedD_regulator"/>
</dbReference>
<dbReference type="Gene3D" id="1.25.40.10">
    <property type="entry name" value="Tetratricopeptide repeat domain"/>
    <property type="match status" value="2"/>
</dbReference>
<dbReference type="SUPFAM" id="SSF46894">
    <property type="entry name" value="C-terminal effector domain of the bipartite response regulators"/>
    <property type="match status" value="1"/>
</dbReference>
<feature type="domain" description="OmpR/PhoB-type" evidence="7">
    <location>
        <begin position="1"/>
        <end position="90"/>
    </location>
</feature>
<feature type="DNA-binding region" description="OmpR/PhoB-type" evidence="6">
    <location>
        <begin position="1"/>
        <end position="90"/>
    </location>
</feature>
<dbReference type="SUPFAM" id="SSF48452">
    <property type="entry name" value="TPR-like"/>
    <property type="match status" value="2"/>
</dbReference>
<dbReference type="InterPro" id="IPR003593">
    <property type="entry name" value="AAA+_ATPase"/>
</dbReference>
<dbReference type="CDD" id="cd15831">
    <property type="entry name" value="BTAD"/>
    <property type="match status" value="1"/>
</dbReference>
<dbReference type="InterPro" id="IPR019734">
    <property type="entry name" value="TPR_rpt"/>
</dbReference>
<dbReference type="Pfam" id="PF00931">
    <property type="entry name" value="NB-ARC"/>
    <property type="match status" value="1"/>
</dbReference>
<dbReference type="InterPro" id="IPR005158">
    <property type="entry name" value="BTAD"/>
</dbReference>
<keyword evidence="4" id="KW-0804">Transcription</keyword>
<dbReference type="SMART" id="SM00028">
    <property type="entry name" value="TPR"/>
    <property type="match status" value="5"/>
</dbReference>
<keyword evidence="5" id="KW-0802">TPR repeat</keyword>
<dbReference type="InterPro" id="IPR001867">
    <property type="entry name" value="OmpR/PhoB-type_DNA-bd"/>
</dbReference>
<dbReference type="InterPro" id="IPR036388">
    <property type="entry name" value="WH-like_DNA-bd_sf"/>
</dbReference>
<dbReference type="PANTHER" id="PTHR35807:SF1">
    <property type="entry name" value="TRANSCRIPTIONAL REGULATOR REDD"/>
    <property type="match status" value="1"/>
</dbReference>
<reference evidence="9" key="1">
    <citation type="journal article" date="2019" name="Int. J. Syst. Evol. Microbiol.">
        <title>The Global Catalogue of Microorganisms (GCM) 10K type strain sequencing project: providing services to taxonomists for standard genome sequencing and annotation.</title>
        <authorList>
            <consortium name="The Broad Institute Genomics Platform"/>
            <consortium name="The Broad Institute Genome Sequencing Center for Infectious Disease"/>
            <person name="Wu L."/>
            <person name="Ma J."/>
        </authorList>
    </citation>
    <scope>NUCLEOTIDE SEQUENCE [LARGE SCALE GENOMIC DNA]</scope>
    <source>
        <strain evidence="9">JCM 10977</strain>
    </source>
</reference>
<accession>A0ABP4CB85</accession>
<evidence type="ECO:0000313" key="8">
    <source>
        <dbReference type="EMBL" id="GAA0962886.1"/>
    </source>
</evidence>
<evidence type="ECO:0000259" key="7">
    <source>
        <dbReference type="PROSITE" id="PS51755"/>
    </source>
</evidence>
<name>A0ABP4CB85_9ACTN</name>
<comment type="caution">
    <text evidence="8">The sequence shown here is derived from an EMBL/GenBank/DDBJ whole genome shotgun (WGS) entry which is preliminary data.</text>
</comment>
<dbReference type="PROSITE" id="PS51755">
    <property type="entry name" value="OMPR_PHOB"/>
    <property type="match status" value="1"/>
</dbReference>
<evidence type="ECO:0000256" key="5">
    <source>
        <dbReference type="PROSITE-ProRule" id="PRU00339"/>
    </source>
</evidence>
<gene>
    <name evidence="8" type="ORF">GCM10009554_81500</name>
</gene>
<dbReference type="Gene3D" id="1.10.10.10">
    <property type="entry name" value="Winged helix-like DNA-binding domain superfamily/Winged helix DNA-binding domain"/>
    <property type="match status" value="1"/>
</dbReference>
<dbReference type="PROSITE" id="PS50005">
    <property type="entry name" value="TPR"/>
    <property type="match status" value="1"/>
</dbReference>
<comment type="similarity">
    <text evidence="1">Belongs to the AfsR/DnrI/RedD regulatory family.</text>
</comment>
<evidence type="ECO:0000256" key="1">
    <source>
        <dbReference type="ARBA" id="ARBA00005820"/>
    </source>
</evidence>
<dbReference type="PRINTS" id="PR00364">
    <property type="entry name" value="DISEASERSIST"/>
</dbReference>